<gene>
    <name evidence="1" type="ORF">GCM10023198_32070</name>
</gene>
<sequence length="97" mass="10050">MNSSITTSKPAPKAGPKTTPRALAIATLEAAQDRGLNADDAIKEARAKVWAARWKAVLAGDDTMAAVWIQALALLGDKGAKRAVADLAAAAAKEARR</sequence>
<organism evidence="1 2">
    <name type="scientific">Promicromonospora umidemergens</name>
    <dbReference type="NCBI Taxonomy" id="629679"/>
    <lineage>
        <taxon>Bacteria</taxon>
        <taxon>Bacillati</taxon>
        <taxon>Actinomycetota</taxon>
        <taxon>Actinomycetes</taxon>
        <taxon>Micrococcales</taxon>
        <taxon>Promicromonosporaceae</taxon>
        <taxon>Promicromonospora</taxon>
    </lineage>
</organism>
<name>A0ABP8XJA4_9MICO</name>
<comment type="caution">
    <text evidence="1">The sequence shown here is derived from an EMBL/GenBank/DDBJ whole genome shotgun (WGS) entry which is preliminary data.</text>
</comment>
<evidence type="ECO:0000313" key="2">
    <source>
        <dbReference type="Proteomes" id="UP001500843"/>
    </source>
</evidence>
<dbReference type="Proteomes" id="UP001500843">
    <property type="component" value="Unassembled WGS sequence"/>
</dbReference>
<proteinExistence type="predicted"/>
<protein>
    <submittedName>
        <fullName evidence="1">Uncharacterized protein</fullName>
    </submittedName>
</protein>
<dbReference type="RefSeq" id="WP_253873018.1">
    <property type="nucleotide sequence ID" value="NZ_BAABHM010000013.1"/>
</dbReference>
<reference evidence="2" key="1">
    <citation type="journal article" date="2019" name="Int. J. Syst. Evol. Microbiol.">
        <title>The Global Catalogue of Microorganisms (GCM) 10K type strain sequencing project: providing services to taxonomists for standard genome sequencing and annotation.</title>
        <authorList>
            <consortium name="The Broad Institute Genomics Platform"/>
            <consortium name="The Broad Institute Genome Sequencing Center for Infectious Disease"/>
            <person name="Wu L."/>
            <person name="Ma J."/>
        </authorList>
    </citation>
    <scope>NUCLEOTIDE SEQUENCE [LARGE SCALE GENOMIC DNA]</scope>
    <source>
        <strain evidence="2">JCM 17975</strain>
    </source>
</reference>
<accession>A0ABP8XJA4</accession>
<keyword evidence="2" id="KW-1185">Reference proteome</keyword>
<dbReference type="EMBL" id="BAABHM010000013">
    <property type="protein sequence ID" value="GAA4707239.1"/>
    <property type="molecule type" value="Genomic_DNA"/>
</dbReference>
<evidence type="ECO:0000313" key="1">
    <source>
        <dbReference type="EMBL" id="GAA4707239.1"/>
    </source>
</evidence>